<comment type="caution">
    <text evidence="1">The sequence shown here is derived from an EMBL/GenBank/DDBJ whole genome shotgun (WGS) entry which is preliminary data.</text>
</comment>
<feature type="non-terminal residue" evidence="1">
    <location>
        <position position="1"/>
    </location>
</feature>
<protein>
    <submittedName>
        <fullName evidence="1">Uncharacterized protein</fullName>
    </submittedName>
</protein>
<keyword evidence="2" id="KW-1185">Reference proteome</keyword>
<reference evidence="1" key="1">
    <citation type="submission" date="2023-10" db="EMBL/GenBank/DDBJ databases">
        <title>Genome assembly of Pristionchus species.</title>
        <authorList>
            <person name="Yoshida K."/>
            <person name="Sommer R.J."/>
        </authorList>
    </citation>
    <scope>NUCLEOTIDE SEQUENCE</scope>
    <source>
        <strain evidence="1">RS0144</strain>
    </source>
</reference>
<dbReference type="AlphaFoldDB" id="A0AAV5UL26"/>
<accession>A0AAV5UL26</accession>
<dbReference type="Proteomes" id="UP001432027">
    <property type="component" value="Unassembled WGS sequence"/>
</dbReference>
<organism evidence="1 2">
    <name type="scientific">Pristionchus entomophagus</name>
    <dbReference type="NCBI Taxonomy" id="358040"/>
    <lineage>
        <taxon>Eukaryota</taxon>
        <taxon>Metazoa</taxon>
        <taxon>Ecdysozoa</taxon>
        <taxon>Nematoda</taxon>
        <taxon>Chromadorea</taxon>
        <taxon>Rhabditida</taxon>
        <taxon>Rhabditina</taxon>
        <taxon>Diplogasteromorpha</taxon>
        <taxon>Diplogasteroidea</taxon>
        <taxon>Neodiplogasteridae</taxon>
        <taxon>Pristionchus</taxon>
    </lineage>
</organism>
<evidence type="ECO:0000313" key="2">
    <source>
        <dbReference type="Proteomes" id="UP001432027"/>
    </source>
</evidence>
<gene>
    <name evidence="1" type="ORF">PENTCL1PPCAC_29930</name>
</gene>
<dbReference type="EMBL" id="BTSX01000006">
    <property type="protein sequence ID" value="GMT07756.1"/>
    <property type="molecule type" value="Genomic_DNA"/>
</dbReference>
<sequence length="89" mass="9438">FRKMADFAEKLAKLVEYAKAHPEEVKAGIAKLSLEAQGPAAEITRALASGQDPAAIKAEIEKIKSAVSDAVKAELDAHRDEIVAKLLAA</sequence>
<name>A0AAV5UL26_9BILA</name>
<proteinExistence type="predicted"/>
<evidence type="ECO:0000313" key="1">
    <source>
        <dbReference type="EMBL" id="GMT07756.1"/>
    </source>
</evidence>